<dbReference type="InterPro" id="IPR030395">
    <property type="entry name" value="GP_PDE_dom"/>
</dbReference>
<accession>A0A6B3L2L7</accession>
<dbReference type="GO" id="GO:0006629">
    <property type="term" value="P:lipid metabolic process"/>
    <property type="evidence" value="ECO:0007669"/>
    <property type="project" value="InterPro"/>
</dbReference>
<dbReference type="PROSITE" id="PS50007">
    <property type="entry name" value="PIPLC_X_DOMAIN"/>
    <property type="match status" value="1"/>
</dbReference>
<dbReference type="EMBL" id="CP066776">
    <property type="protein sequence ID" value="QQL44362.1"/>
    <property type="molecule type" value="Genomic_DNA"/>
</dbReference>
<dbReference type="SUPFAM" id="SSF51695">
    <property type="entry name" value="PLC-like phosphodiesterases"/>
    <property type="match status" value="1"/>
</dbReference>
<dbReference type="Pfam" id="PF10110">
    <property type="entry name" value="GPDPase_memb"/>
    <property type="match status" value="1"/>
</dbReference>
<gene>
    <name evidence="1" type="ORF">G3M56_010765</name>
</gene>
<evidence type="ECO:0000313" key="2">
    <source>
        <dbReference type="Proteomes" id="UP000475117"/>
    </source>
</evidence>
<dbReference type="Gene3D" id="3.20.20.190">
    <property type="entry name" value="Phosphatidylinositol (PI) phosphodiesterase"/>
    <property type="match status" value="1"/>
</dbReference>
<dbReference type="PROSITE" id="PS51704">
    <property type="entry name" value="GP_PDE"/>
    <property type="match status" value="1"/>
</dbReference>
<dbReference type="InterPro" id="IPR018476">
    <property type="entry name" value="GlyceroP-diester-Pdiesterase_M"/>
</dbReference>
<proteinExistence type="predicted"/>
<dbReference type="KEGG" id="soa:G3M56_010765"/>
<dbReference type="Proteomes" id="UP000475117">
    <property type="component" value="Chromosome"/>
</dbReference>
<dbReference type="Pfam" id="PF03009">
    <property type="entry name" value="GDPD"/>
    <property type="match status" value="1"/>
</dbReference>
<keyword evidence="2" id="KW-1185">Reference proteome</keyword>
<dbReference type="InterPro" id="IPR017946">
    <property type="entry name" value="PLC-like_Pdiesterase_TIM-brl"/>
</dbReference>
<protein>
    <submittedName>
        <fullName evidence="1">Glycerophosphoryl diester phosphodiesterase membrane domain-containing protein</fullName>
    </submittedName>
</protein>
<dbReference type="GO" id="GO:0008081">
    <property type="term" value="F:phosphoric diester hydrolase activity"/>
    <property type="evidence" value="ECO:0007669"/>
    <property type="project" value="InterPro"/>
</dbReference>
<dbReference type="PANTHER" id="PTHR46211">
    <property type="entry name" value="GLYCEROPHOSPHORYL DIESTER PHOSPHODIESTERASE"/>
    <property type="match status" value="1"/>
</dbReference>
<name>A0A6B3L2L7_9BACT</name>
<dbReference type="PANTHER" id="PTHR46211:SF8">
    <property type="entry name" value="PHOSPHODIESTERASE"/>
    <property type="match status" value="1"/>
</dbReference>
<dbReference type="AlphaFoldDB" id="A0A6B3L2L7"/>
<reference evidence="1 2" key="1">
    <citation type="submission" date="2020-12" db="EMBL/GenBank/DDBJ databases">
        <title>Sulforoseuscoccus oceanibium gen. nov., sp. nov., a representative of the phylum Verrucomicrobia with special cytoplasmic membrane, and proposal of Sulforoseuscoccusaceae fam. nov.</title>
        <authorList>
            <person name="Xi F."/>
        </authorList>
    </citation>
    <scope>NUCLEOTIDE SEQUENCE [LARGE SCALE GENOMIC DNA]</scope>
    <source>
        <strain evidence="1 2">T37</strain>
    </source>
</reference>
<evidence type="ECO:0000313" key="1">
    <source>
        <dbReference type="EMBL" id="QQL44362.1"/>
    </source>
</evidence>
<dbReference type="RefSeq" id="WP_164362092.1">
    <property type="nucleotide sequence ID" value="NZ_CP066776.1"/>
</dbReference>
<organism evidence="1 2">
    <name type="scientific">Sulfuriroseicoccus oceanibius</name>
    <dbReference type="NCBI Taxonomy" id="2707525"/>
    <lineage>
        <taxon>Bacteria</taxon>
        <taxon>Pseudomonadati</taxon>
        <taxon>Verrucomicrobiota</taxon>
        <taxon>Verrucomicrobiia</taxon>
        <taxon>Verrucomicrobiales</taxon>
        <taxon>Verrucomicrobiaceae</taxon>
        <taxon>Sulfuriroseicoccus</taxon>
    </lineage>
</organism>
<sequence length="616" mass="67413">MGQIKAQLTDAWEFLTKRGAWRPMLTVHIAVLLLSALLFTPITAATVRTLVSLSGRAALSDTEIASFLLNPAGAIAALAITSIALTIAILDYAALMTTAWALHRGEPATLMATAARIRGTAPALVKLALRLILRCLAAALPFIAGIGATYWGLLRHNDINYYLAEQPPEFITAVIIATLLLIALGVVLIQITVSWFYALPLVLFRHESSKQAKAHSEETTKGQRKAIAMWLGLWIFGTPILISLLNSPLTFGARWLIPHLRDHLPALSLALGSALVLTTTLSFLTGFATLSLLAYRNVRMFAAAGLDLPTTDSPKPEAKPHVPLGEKSLLALAALVLLFSGALTYRWLGQIQMRDETLIIAHRGASATAPENTMAAIYQALEDGAHWVEIDVQETADGEIVLFHDSDFKRVGRTALNIWDAQSSDLDQIEIGSWFAPEFASETTPTLRQALEACRNRAGVLIELKYYGHDEMLEQRVINIVEDLQMVDQVMIMSLQRPGIEKVRQLRPDWKIGLLSSVAVGDLTRLDVDFLGLNARAATKPLIERAHRAGIDVFVWTVNDPISMSSLTSRGADGLITDKPALARDVLQQRKDLNPGERLLLELAHIFGSPSRQLEQ</sequence>